<dbReference type="AlphaFoldDB" id="A0AAE9NH23"/>
<feature type="transmembrane region" description="Helical" evidence="4">
    <location>
        <begin position="295"/>
        <end position="315"/>
    </location>
</feature>
<dbReference type="Gene3D" id="3.90.550.10">
    <property type="entry name" value="Spore Coat Polysaccharide Biosynthesis Protein SpsA, Chain A"/>
    <property type="match status" value="1"/>
</dbReference>
<evidence type="ECO:0000313" key="7">
    <source>
        <dbReference type="Proteomes" id="UP001058872"/>
    </source>
</evidence>
<dbReference type="GO" id="GO:0016757">
    <property type="term" value="F:glycosyltransferase activity"/>
    <property type="evidence" value="ECO:0007669"/>
    <property type="project" value="UniProtKB-KW"/>
</dbReference>
<keyword evidence="2" id="KW-0328">Glycosyltransferase</keyword>
<evidence type="ECO:0000313" key="6">
    <source>
        <dbReference type="EMBL" id="UUO69393.1"/>
    </source>
</evidence>
<feature type="domain" description="Glycosyltransferase 2-like" evidence="5">
    <location>
        <begin position="5"/>
        <end position="162"/>
    </location>
</feature>
<accession>A0AAE9NH23</accession>
<feature type="transmembrane region" description="Helical" evidence="4">
    <location>
        <begin position="272"/>
        <end position="289"/>
    </location>
</feature>
<name>A0AAE9NH23_9BRAD</name>
<feature type="transmembrane region" description="Helical" evidence="4">
    <location>
        <begin position="247"/>
        <end position="265"/>
    </location>
</feature>
<dbReference type="InterPro" id="IPR001173">
    <property type="entry name" value="Glyco_trans_2-like"/>
</dbReference>
<dbReference type="PANTHER" id="PTHR43179:SF12">
    <property type="entry name" value="GALACTOFURANOSYLTRANSFERASE GLFT2"/>
    <property type="match status" value="1"/>
</dbReference>
<evidence type="ECO:0000256" key="2">
    <source>
        <dbReference type="ARBA" id="ARBA00022676"/>
    </source>
</evidence>
<organism evidence="6 7">
    <name type="scientific">Bradyrhizobium betae</name>
    <dbReference type="NCBI Taxonomy" id="244734"/>
    <lineage>
        <taxon>Bacteria</taxon>
        <taxon>Pseudomonadati</taxon>
        <taxon>Pseudomonadota</taxon>
        <taxon>Alphaproteobacteria</taxon>
        <taxon>Hyphomicrobiales</taxon>
        <taxon>Nitrobacteraceae</taxon>
        <taxon>Bradyrhizobium</taxon>
    </lineage>
</organism>
<evidence type="ECO:0000259" key="5">
    <source>
        <dbReference type="Pfam" id="PF00535"/>
    </source>
</evidence>
<keyword evidence="4" id="KW-1133">Transmembrane helix</keyword>
<sequence length="334" mass="36915">MKVTIGIKTLNEEARIAAAIRSALAAVERVGGDVVVADSGSADATVAIAKKFPVRIVQLANPTERCCGAGAQLAYQQNRGEYFYLLDGDMVLDPDFLPAAIKYLEENPKFAAVGGRVREVNTSALEFQIRAQKVQTARNWLPGTVDRLDCGGLYRRSALHEIGYFADRNLHAFEEYDLGVRLRERGWLLARIDRHSIDHFGHATEGYALLWRRIRSGHSSAAGEVVRASWDMGYFWTVLKEFSHLRLGLAVMLWWASLISILALPGGASSRLAIFGGGILLPLAGLTWRRGNVRLGFYSFVIWNVSAFGLLIGFFRRRASSKEMLKSIVIAGDA</sequence>
<gene>
    <name evidence="6" type="ORF">DCM83_00270</name>
</gene>
<keyword evidence="4" id="KW-0812">Transmembrane</keyword>
<protein>
    <submittedName>
        <fullName evidence="6">Glycosyl transferase</fullName>
    </submittedName>
</protein>
<proteinExistence type="inferred from homology"/>
<keyword evidence="3 6" id="KW-0808">Transferase</keyword>
<comment type="similarity">
    <text evidence="1">Belongs to the glycosyltransferase 2 family.</text>
</comment>
<dbReference type="Proteomes" id="UP001058872">
    <property type="component" value="Chromosome"/>
</dbReference>
<evidence type="ECO:0000256" key="3">
    <source>
        <dbReference type="ARBA" id="ARBA00022679"/>
    </source>
</evidence>
<dbReference type="PANTHER" id="PTHR43179">
    <property type="entry name" value="RHAMNOSYLTRANSFERASE WBBL"/>
    <property type="match status" value="1"/>
</dbReference>
<evidence type="ECO:0000256" key="1">
    <source>
        <dbReference type="ARBA" id="ARBA00006739"/>
    </source>
</evidence>
<dbReference type="Pfam" id="PF00535">
    <property type="entry name" value="Glycos_transf_2"/>
    <property type="match status" value="1"/>
</dbReference>
<keyword evidence="4" id="KW-0472">Membrane</keyword>
<evidence type="ECO:0000256" key="4">
    <source>
        <dbReference type="SAM" id="Phobius"/>
    </source>
</evidence>
<reference evidence="6" key="1">
    <citation type="submission" date="2018-04" db="EMBL/GenBank/DDBJ databases">
        <title>Genomes of Endosymbiotic and Endophytic Bradyrhizobium Publication status.</title>
        <authorList>
            <person name="Guha S."/>
            <person name="Jorrin B."/>
            <person name="Sarkar M."/>
            <person name="Poole P.S."/>
            <person name="DasGupta M."/>
        </authorList>
    </citation>
    <scope>NUCLEOTIDE SEQUENCE</scope>
    <source>
        <strain evidence="6">WBOS16</strain>
    </source>
</reference>
<dbReference type="EMBL" id="CP028989">
    <property type="protein sequence ID" value="UUO69393.1"/>
    <property type="molecule type" value="Genomic_DNA"/>
</dbReference>
<dbReference type="InterPro" id="IPR029044">
    <property type="entry name" value="Nucleotide-diphossugar_trans"/>
</dbReference>
<dbReference type="SUPFAM" id="SSF53448">
    <property type="entry name" value="Nucleotide-diphospho-sugar transferases"/>
    <property type="match status" value="1"/>
</dbReference>
<dbReference type="RefSeq" id="WP_257177988.1">
    <property type="nucleotide sequence ID" value="NZ_CP028989.1"/>
</dbReference>